<feature type="region of interest" description="Disordered" evidence="1">
    <location>
        <begin position="30"/>
        <end position="55"/>
    </location>
</feature>
<keyword evidence="3" id="KW-1185">Reference proteome</keyword>
<feature type="compositionally biased region" description="Acidic residues" evidence="1">
    <location>
        <begin position="31"/>
        <end position="43"/>
    </location>
</feature>
<dbReference type="OrthoDB" id="7677041at2"/>
<evidence type="ECO:0000313" key="2">
    <source>
        <dbReference type="EMBL" id="POF30145.1"/>
    </source>
</evidence>
<organism evidence="2 3">
    <name type="scientific">Roseibium marinum</name>
    <dbReference type="NCBI Taxonomy" id="281252"/>
    <lineage>
        <taxon>Bacteria</taxon>
        <taxon>Pseudomonadati</taxon>
        <taxon>Pseudomonadota</taxon>
        <taxon>Alphaproteobacteria</taxon>
        <taxon>Hyphomicrobiales</taxon>
        <taxon>Stappiaceae</taxon>
        <taxon>Roseibium</taxon>
    </lineage>
</organism>
<proteinExistence type="predicted"/>
<reference evidence="2 3" key="1">
    <citation type="submission" date="2018-01" db="EMBL/GenBank/DDBJ databases">
        <title>Genomic Encyclopedia of Archaeal and Bacterial Type Strains, Phase II (KMG-II): from individual species to whole genera.</title>
        <authorList>
            <person name="Goeker M."/>
        </authorList>
    </citation>
    <scope>NUCLEOTIDE SEQUENCE [LARGE SCALE GENOMIC DNA]</scope>
    <source>
        <strain evidence="2 3">DSM 17023</strain>
    </source>
</reference>
<evidence type="ECO:0000313" key="3">
    <source>
        <dbReference type="Proteomes" id="UP000236959"/>
    </source>
</evidence>
<evidence type="ECO:0008006" key="4">
    <source>
        <dbReference type="Google" id="ProtNLM"/>
    </source>
</evidence>
<dbReference type="Proteomes" id="UP000236959">
    <property type="component" value="Unassembled WGS sequence"/>
</dbReference>
<dbReference type="AlphaFoldDB" id="A0A2S3UR02"/>
<accession>A0A2S3UR02</accession>
<protein>
    <recommendedName>
        <fullName evidence="4">Flagellar assembly protein FliH</fullName>
    </recommendedName>
</protein>
<comment type="caution">
    <text evidence="2">The sequence shown here is derived from an EMBL/GenBank/DDBJ whole genome shotgun (WGS) entry which is preliminary data.</text>
</comment>
<sequence length="212" mass="24019">MTMSAASHIPVITVPKFKSYGAYDPALVDVLEPEDEQAPEPSEEERRQAEYERGLAEGEARMHAHYGSLLENEREGHAKALEDEKTRFDMRESANVSAAIEGFLDVMEQRIAYSLAKLLQPFLNERITEQLVTAFAGHLRQLTQESDGKLIRLRGPDSLTGQVMAQLPDLRERIEVQVADQVELVALFDETTIETRLEQWLGQLEILRKEAD</sequence>
<gene>
    <name evidence="2" type="ORF">CLV41_107172</name>
</gene>
<evidence type="ECO:0000256" key="1">
    <source>
        <dbReference type="SAM" id="MobiDB-lite"/>
    </source>
</evidence>
<dbReference type="RefSeq" id="WP_103223531.1">
    <property type="nucleotide sequence ID" value="NZ_PPCN01000007.1"/>
</dbReference>
<name>A0A2S3UR02_9HYPH</name>
<dbReference type="EMBL" id="PPCN01000007">
    <property type="protein sequence ID" value="POF30145.1"/>
    <property type="molecule type" value="Genomic_DNA"/>
</dbReference>
<feature type="compositionally biased region" description="Basic and acidic residues" evidence="1">
    <location>
        <begin position="44"/>
        <end position="55"/>
    </location>
</feature>